<feature type="compositionally biased region" description="Low complexity" evidence="4">
    <location>
        <begin position="31"/>
        <end position="102"/>
    </location>
</feature>
<feature type="region of interest" description="Disordered" evidence="4">
    <location>
        <begin position="29"/>
        <end position="110"/>
    </location>
</feature>
<dbReference type="AlphaFoldDB" id="D1CIQ9"/>
<dbReference type="GO" id="GO:0035435">
    <property type="term" value="P:phosphate ion transmembrane transport"/>
    <property type="evidence" value="ECO:0007669"/>
    <property type="project" value="InterPro"/>
</dbReference>
<dbReference type="GO" id="GO:0043190">
    <property type="term" value="C:ATP-binding cassette (ABC) transporter complex"/>
    <property type="evidence" value="ECO:0007669"/>
    <property type="project" value="InterPro"/>
</dbReference>
<dbReference type="EMBL" id="CP001826">
    <property type="protein sequence ID" value="ACZ43629.1"/>
    <property type="molecule type" value="Genomic_DNA"/>
</dbReference>
<dbReference type="InterPro" id="IPR050962">
    <property type="entry name" value="Phosphate-bind_PstS"/>
</dbReference>
<evidence type="ECO:0000256" key="2">
    <source>
        <dbReference type="ARBA" id="ARBA00022448"/>
    </source>
</evidence>
<keyword evidence="2" id="KW-0813">Transport</keyword>
<dbReference type="CDD" id="cd13565">
    <property type="entry name" value="PBP2_PstS"/>
    <property type="match status" value="1"/>
</dbReference>
<keyword evidence="7" id="KW-1185">Reference proteome</keyword>
<dbReference type="STRING" id="525904.Tter_2743"/>
<keyword evidence="3" id="KW-0592">Phosphate transport</keyword>
<dbReference type="SUPFAM" id="SSF53850">
    <property type="entry name" value="Periplasmic binding protein-like II"/>
    <property type="match status" value="1"/>
</dbReference>
<comment type="similarity">
    <text evidence="1">Belongs to the PstS family.</text>
</comment>
<evidence type="ECO:0000256" key="1">
    <source>
        <dbReference type="ARBA" id="ARBA00008725"/>
    </source>
</evidence>
<evidence type="ECO:0000313" key="6">
    <source>
        <dbReference type="EMBL" id="ACZ43629.1"/>
    </source>
</evidence>
<name>D1CIQ9_THET1</name>
<evidence type="ECO:0000256" key="3">
    <source>
        <dbReference type="ARBA" id="ARBA00022592"/>
    </source>
</evidence>
<dbReference type="PANTHER" id="PTHR42996:SF1">
    <property type="entry name" value="PHOSPHATE-BINDING PROTEIN PSTS"/>
    <property type="match status" value="1"/>
</dbReference>
<reference evidence="7" key="1">
    <citation type="journal article" date="2010" name="Stand. Genomic Sci.">
        <title>Complete genome sequence of 'Thermobaculum terrenum' type strain (YNP1).</title>
        <authorList>
            <person name="Kiss H."/>
            <person name="Cleland D."/>
            <person name="Lapidus A."/>
            <person name="Lucas S."/>
            <person name="Glavina Del Rio T."/>
            <person name="Nolan M."/>
            <person name="Tice H."/>
            <person name="Han C."/>
            <person name="Goodwin L."/>
            <person name="Pitluck S."/>
            <person name="Liolios K."/>
            <person name="Ivanova N."/>
            <person name="Mavromatis K."/>
            <person name="Ovchinnikova G."/>
            <person name="Pati A."/>
            <person name="Chen A."/>
            <person name="Palaniappan K."/>
            <person name="Land M."/>
            <person name="Hauser L."/>
            <person name="Chang Y."/>
            <person name="Jeffries C."/>
            <person name="Lu M."/>
            <person name="Brettin T."/>
            <person name="Detter J."/>
            <person name="Goker M."/>
            <person name="Tindall B."/>
            <person name="Beck B."/>
            <person name="McDermott T."/>
            <person name="Woyke T."/>
            <person name="Bristow J."/>
            <person name="Eisen J."/>
            <person name="Markowitz V."/>
            <person name="Hugenholtz P."/>
            <person name="Kyrpides N."/>
            <person name="Klenk H."/>
            <person name="Cheng J."/>
        </authorList>
    </citation>
    <scope>NUCLEOTIDE SEQUENCE [LARGE SCALE GENOMIC DNA]</scope>
    <source>
        <strain evidence="7">ATCC BAA-798 / YNP1</strain>
    </source>
</reference>
<dbReference type="GO" id="GO:0042301">
    <property type="term" value="F:phosphate ion binding"/>
    <property type="evidence" value="ECO:0007669"/>
    <property type="project" value="InterPro"/>
</dbReference>
<accession>D1CIQ9</accession>
<protein>
    <submittedName>
        <fullName evidence="6">Phosphate ABC transporter, periplasmic phosphate-binding protein</fullName>
    </submittedName>
</protein>
<feature type="domain" description="PBP" evidence="5">
    <location>
        <begin position="108"/>
        <end position="397"/>
    </location>
</feature>
<dbReference type="PROSITE" id="PS51257">
    <property type="entry name" value="PROKAR_LIPOPROTEIN"/>
    <property type="match status" value="1"/>
</dbReference>
<dbReference type="RefSeq" id="WP_012876660.1">
    <property type="nucleotide sequence ID" value="NC_013526.1"/>
</dbReference>
<evidence type="ECO:0000259" key="5">
    <source>
        <dbReference type="Pfam" id="PF12849"/>
    </source>
</evidence>
<evidence type="ECO:0000313" key="7">
    <source>
        <dbReference type="Proteomes" id="UP000000323"/>
    </source>
</evidence>
<dbReference type="eggNOG" id="COG0226">
    <property type="taxonomic scope" value="Bacteria"/>
</dbReference>
<dbReference type="PANTHER" id="PTHR42996">
    <property type="entry name" value="PHOSPHATE-BINDING PROTEIN PSTS"/>
    <property type="match status" value="1"/>
</dbReference>
<dbReference type="NCBIfam" id="TIGR00975">
    <property type="entry name" value="3a0107s03"/>
    <property type="match status" value="1"/>
</dbReference>
<organism evidence="6 7">
    <name type="scientific">Thermobaculum terrenum (strain ATCC BAA-798 / CCMEE 7001 / YNP1)</name>
    <dbReference type="NCBI Taxonomy" id="525904"/>
    <lineage>
        <taxon>Bacteria</taxon>
        <taxon>Bacillati</taxon>
        <taxon>Chloroflexota</taxon>
        <taxon>Chloroflexia</taxon>
        <taxon>Candidatus Thermobaculales</taxon>
        <taxon>Candidatus Thermobaculaceae</taxon>
        <taxon>Thermobaculum</taxon>
    </lineage>
</organism>
<dbReference type="KEGG" id="ttr:Tter_2743"/>
<dbReference type="InterPro" id="IPR005673">
    <property type="entry name" value="ABC_phos-bd_PstS"/>
</dbReference>
<gene>
    <name evidence="6" type="ordered locus">Tter_2743</name>
</gene>
<evidence type="ECO:0000256" key="4">
    <source>
        <dbReference type="SAM" id="MobiDB-lite"/>
    </source>
</evidence>
<dbReference type="InterPro" id="IPR024370">
    <property type="entry name" value="PBP_domain"/>
</dbReference>
<dbReference type="HOGENOM" id="CLU_034528_1_1_0"/>
<dbReference type="Gene3D" id="3.40.190.10">
    <property type="entry name" value="Periplasmic binding protein-like II"/>
    <property type="match status" value="2"/>
</dbReference>
<dbReference type="Proteomes" id="UP000000323">
    <property type="component" value="Chromosome 2"/>
</dbReference>
<proteinExistence type="inferred from homology"/>
<sequence length="427" mass="44332">MLAGLYKRLSFIGVVLTFILLFTVACGSQNSTPTQGTSSPSPSPSTGASSPSPSPSAAGSPSPSPTQAAASPSASPTTAASPSASPVASPTPEMMPTPTETSGSGGVSGNVSLTGAGSTFVAPFFSNAFQEYSKQHPNIKVNYQAIGSGGGIEQFTAQTVDFAASDVPMNEDELAAAKQANGEVIEFPVALGAITLAYNIPGVDKGLKLTPEAVAGIFLGKITKWNDPAIAKANPGVKLPDRDIVVVHRADSSGTTYIFTDYLSHISSEWKNGPGTSKEVDWPVGLGAQGNSGVASQIRNTPGSIGYVELAYVLESKMDYAYIQNKAGKFVEPTLEATTAAASQFPQVSPEKFSIVNAPGAKSYPIAGYTWAIVWQQYSDANKAAAIKELMGWVVTDAQESVAKKLNYAPLPQNAQQLAQQSLDKVK</sequence>
<dbReference type="Pfam" id="PF12849">
    <property type="entry name" value="PBP_like_2"/>
    <property type="match status" value="1"/>
</dbReference>